<gene>
    <name evidence="2" type="ORF">tinsulaeT_04340</name>
</gene>
<keyword evidence="1" id="KW-0812">Transmembrane</keyword>
<organism evidence="2 3">
    <name type="scientific">Thalassotalea insulae</name>
    <dbReference type="NCBI Taxonomy" id="2056778"/>
    <lineage>
        <taxon>Bacteria</taxon>
        <taxon>Pseudomonadati</taxon>
        <taxon>Pseudomonadota</taxon>
        <taxon>Gammaproteobacteria</taxon>
        <taxon>Alteromonadales</taxon>
        <taxon>Colwelliaceae</taxon>
        <taxon>Thalassotalea</taxon>
    </lineage>
</organism>
<feature type="transmembrane region" description="Helical" evidence="1">
    <location>
        <begin position="37"/>
        <end position="58"/>
    </location>
</feature>
<accession>A0ABQ6GPK5</accession>
<name>A0ABQ6GPK5_9GAMM</name>
<dbReference type="EMBL" id="BSST01000001">
    <property type="protein sequence ID" value="GLX77094.1"/>
    <property type="molecule type" value="Genomic_DNA"/>
</dbReference>
<evidence type="ECO:0008006" key="4">
    <source>
        <dbReference type="Google" id="ProtNLM"/>
    </source>
</evidence>
<keyword evidence="1" id="KW-0472">Membrane</keyword>
<dbReference type="RefSeq" id="WP_284242926.1">
    <property type="nucleotide sequence ID" value="NZ_BSST01000001.1"/>
</dbReference>
<dbReference type="Proteomes" id="UP001157186">
    <property type="component" value="Unassembled WGS sequence"/>
</dbReference>
<evidence type="ECO:0000256" key="1">
    <source>
        <dbReference type="SAM" id="Phobius"/>
    </source>
</evidence>
<feature type="transmembrane region" description="Helical" evidence="1">
    <location>
        <begin position="6"/>
        <end position="25"/>
    </location>
</feature>
<feature type="transmembrane region" description="Helical" evidence="1">
    <location>
        <begin position="97"/>
        <end position="122"/>
    </location>
</feature>
<keyword evidence="1" id="KW-1133">Transmembrane helix</keyword>
<feature type="transmembrane region" description="Helical" evidence="1">
    <location>
        <begin position="229"/>
        <end position="249"/>
    </location>
</feature>
<feature type="transmembrane region" description="Helical" evidence="1">
    <location>
        <begin position="134"/>
        <end position="155"/>
    </location>
</feature>
<evidence type="ECO:0000313" key="2">
    <source>
        <dbReference type="EMBL" id="GLX77094.1"/>
    </source>
</evidence>
<comment type="caution">
    <text evidence="2">The sequence shown here is derived from an EMBL/GenBank/DDBJ whole genome shotgun (WGS) entry which is preliminary data.</text>
</comment>
<reference evidence="2 3" key="1">
    <citation type="submission" date="2023-03" db="EMBL/GenBank/DDBJ databases">
        <title>Draft genome sequence of Thalassotalea insulae KCTC 62186T.</title>
        <authorList>
            <person name="Sawabe T."/>
        </authorList>
    </citation>
    <scope>NUCLEOTIDE SEQUENCE [LARGE SCALE GENOMIC DNA]</scope>
    <source>
        <strain evidence="2 3">KCTC 62186</strain>
    </source>
</reference>
<sequence length="268" mass="29950">MLINTVILVLRDLLPLAILLVWIMACINPSFISFKRVIAVLMISIIGGIIFFELAPYFSENFQGAGLELAFAALMLSSYFALLYASVSSLHGGQHQLMTYIGLFIGLSCQFIIKGTYFLIYFNGYINRSTNEMSLLLGVLVAAGIGLSFSILLFFLLRWLANNHYRIYWQALWACFLAGLVAQMVHLLSQVDLLSDSSALWNSGWLIEDSSEYGHVFQALIGYEATPSMSYLIIYLSAIALFYLGKFIMGKYSFNKVADVSVGKVDNR</sequence>
<feature type="transmembrane region" description="Helical" evidence="1">
    <location>
        <begin position="167"/>
        <end position="188"/>
    </location>
</feature>
<keyword evidence="3" id="KW-1185">Reference proteome</keyword>
<proteinExistence type="predicted"/>
<evidence type="ECO:0000313" key="3">
    <source>
        <dbReference type="Proteomes" id="UP001157186"/>
    </source>
</evidence>
<feature type="transmembrane region" description="Helical" evidence="1">
    <location>
        <begin position="64"/>
        <end position="85"/>
    </location>
</feature>
<protein>
    <recommendedName>
        <fullName evidence="4">FTR1 family iron permease</fullName>
    </recommendedName>
</protein>